<dbReference type="Gene3D" id="2.60.120.1440">
    <property type="match status" value="1"/>
</dbReference>
<dbReference type="InterPro" id="IPR032508">
    <property type="entry name" value="FecR_C"/>
</dbReference>
<evidence type="ECO:0000259" key="2">
    <source>
        <dbReference type="Pfam" id="PF04773"/>
    </source>
</evidence>
<keyword evidence="1" id="KW-1133">Transmembrane helix</keyword>
<dbReference type="OrthoDB" id="1099963at2"/>
<dbReference type="FunFam" id="2.60.120.1440:FF:000001">
    <property type="entry name" value="Putative anti-sigma factor"/>
    <property type="match status" value="1"/>
</dbReference>
<reference evidence="4 5" key="1">
    <citation type="submission" date="2019-02" db="EMBL/GenBank/DDBJ databases">
        <title>Pedobacter sp. RP-3-8 sp. nov., isolated from Arctic soil.</title>
        <authorList>
            <person name="Dahal R.H."/>
        </authorList>
    </citation>
    <scope>NUCLEOTIDE SEQUENCE [LARGE SCALE GENOMIC DNA]</scope>
    <source>
        <strain evidence="4 5">RP-3-8</strain>
    </source>
</reference>
<feature type="domain" description="FecR protein" evidence="2">
    <location>
        <begin position="176"/>
        <end position="272"/>
    </location>
</feature>
<name>A0A4R0MLA7_9SPHI</name>
<evidence type="ECO:0000313" key="5">
    <source>
        <dbReference type="Proteomes" id="UP000291117"/>
    </source>
</evidence>
<keyword evidence="1" id="KW-0812">Transmembrane</keyword>
<dbReference type="Proteomes" id="UP000291117">
    <property type="component" value="Unassembled WGS sequence"/>
</dbReference>
<dbReference type="PANTHER" id="PTHR30273:SF2">
    <property type="entry name" value="PROTEIN FECR"/>
    <property type="match status" value="1"/>
</dbReference>
<feature type="domain" description="Protein FecR C-terminal" evidence="3">
    <location>
        <begin position="314"/>
        <end position="381"/>
    </location>
</feature>
<dbReference type="Gene3D" id="3.55.50.30">
    <property type="match status" value="1"/>
</dbReference>
<proteinExistence type="predicted"/>
<dbReference type="Pfam" id="PF04773">
    <property type="entry name" value="FecR"/>
    <property type="match status" value="1"/>
</dbReference>
<keyword evidence="1" id="KW-0472">Membrane</keyword>
<dbReference type="RefSeq" id="WP_131611662.1">
    <property type="nucleotide sequence ID" value="NZ_SJSM01000023.1"/>
</dbReference>
<dbReference type="Pfam" id="PF16344">
    <property type="entry name" value="FecR_C"/>
    <property type="match status" value="1"/>
</dbReference>
<sequence length="383" mass="43279">MTREEYILLYEKCIQGKCTDEDKKKLDEYQDDFSLDNIYWDEDRLGDEHQITSSIYRKLQKSIKHQRPKKLQWYKLPLAAAITLMTVGAGIYLYFNTSPDRTKQQTQIADKIVAGSNKAILTLSGGKQIILTDVSNGELVKQGNTQITKTADGKIIYQPSAAHSSGTSGMAVVFNTVSTPKGGQFQVVLPDGSHVWLNAISSITYPSNFSGKDRRVQLTGEAYFEIAKNPEKPFKVDVIGKQQIEVLGTHFNVEAYPEDHEIKTTLLEGSVKLMAQNKQVKLKPGQVAVNDLKRNLTIKQADVEEVMAWKNGLFVLNDVNLKDVMKKASRWYDVDVEYQGNVSNKKLWGTMSRYKNITELLENIAITSSLRYKIDGRRVILMN</sequence>
<dbReference type="InterPro" id="IPR006860">
    <property type="entry name" value="FecR"/>
</dbReference>
<dbReference type="PIRSF" id="PIRSF018266">
    <property type="entry name" value="FecR"/>
    <property type="match status" value="1"/>
</dbReference>
<protein>
    <submittedName>
        <fullName evidence="4">FecR family protein</fullName>
    </submittedName>
</protein>
<dbReference type="AlphaFoldDB" id="A0A4R0MLA7"/>
<accession>A0A4R0MLA7</accession>
<evidence type="ECO:0000256" key="1">
    <source>
        <dbReference type="SAM" id="Phobius"/>
    </source>
</evidence>
<evidence type="ECO:0000313" key="4">
    <source>
        <dbReference type="EMBL" id="TCC87440.1"/>
    </source>
</evidence>
<feature type="transmembrane region" description="Helical" evidence="1">
    <location>
        <begin position="73"/>
        <end position="95"/>
    </location>
</feature>
<gene>
    <name evidence="4" type="ORF">EZ444_22715</name>
</gene>
<evidence type="ECO:0000259" key="3">
    <source>
        <dbReference type="Pfam" id="PF16344"/>
    </source>
</evidence>
<dbReference type="InterPro" id="IPR012373">
    <property type="entry name" value="Ferrdict_sens_TM"/>
</dbReference>
<dbReference type="EMBL" id="SJSM01000023">
    <property type="protein sequence ID" value="TCC87440.1"/>
    <property type="molecule type" value="Genomic_DNA"/>
</dbReference>
<dbReference type="GO" id="GO:0016989">
    <property type="term" value="F:sigma factor antagonist activity"/>
    <property type="evidence" value="ECO:0007669"/>
    <property type="project" value="TreeGrafter"/>
</dbReference>
<dbReference type="PANTHER" id="PTHR30273">
    <property type="entry name" value="PERIPLASMIC SIGNAL SENSOR AND SIGMA FACTOR ACTIVATOR FECR-RELATED"/>
    <property type="match status" value="1"/>
</dbReference>
<keyword evidence="5" id="KW-1185">Reference proteome</keyword>
<comment type="caution">
    <text evidence="4">The sequence shown here is derived from an EMBL/GenBank/DDBJ whole genome shotgun (WGS) entry which is preliminary data.</text>
</comment>
<organism evidence="4 5">
    <name type="scientific">Pedobacter hiemivivus</name>
    <dbReference type="NCBI Taxonomy" id="2530454"/>
    <lineage>
        <taxon>Bacteria</taxon>
        <taxon>Pseudomonadati</taxon>
        <taxon>Bacteroidota</taxon>
        <taxon>Sphingobacteriia</taxon>
        <taxon>Sphingobacteriales</taxon>
        <taxon>Sphingobacteriaceae</taxon>
        <taxon>Pedobacter</taxon>
    </lineage>
</organism>